<dbReference type="Proteomes" id="UP000322327">
    <property type="component" value="Unassembled WGS sequence"/>
</dbReference>
<dbReference type="PROSITE" id="PS51257">
    <property type="entry name" value="PROKAR_LIPOPROTEIN"/>
    <property type="match status" value="1"/>
</dbReference>
<evidence type="ECO:0008006" key="6">
    <source>
        <dbReference type="Google" id="ProtNLM"/>
    </source>
</evidence>
<accession>A0A5C8E4Y2</accession>
<name>A0A5C8E4Y2_9SPIR</name>
<evidence type="ECO:0000256" key="1">
    <source>
        <dbReference type="SAM" id="SignalP"/>
    </source>
</evidence>
<proteinExistence type="predicted"/>
<reference evidence="4 5" key="1">
    <citation type="journal article" date="1992" name="Lakartidningen">
        <title>[Penicillin V and not amoxicillin is the first choice preparation in acute otitis].</title>
        <authorList>
            <person name="Kamme C."/>
            <person name="Lundgren K."/>
            <person name="Prellner K."/>
        </authorList>
    </citation>
    <scope>NUCLEOTIDE SEQUENCE [LARGE SCALE GENOMIC DNA]</scope>
    <source>
        <strain evidence="3 4">PC3053II</strain>
        <strain evidence="2 5">PC5538III-lc</strain>
    </source>
</reference>
<dbReference type="RefSeq" id="WP_147530716.1">
    <property type="nucleotide sequence ID" value="NZ_SAXX01000021.1"/>
</dbReference>
<feature type="chain" id="PRO_5036139380" description="Lipocalin-like domain-containing protein" evidence="1">
    <location>
        <begin position="20"/>
        <end position="147"/>
    </location>
</feature>
<organism evidence="2 5">
    <name type="scientific">Brachyspira aalborgi</name>
    <dbReference type="NCBI Taxonomy" id="29522"/>
    <lineage>
        <taxon>Bacteria</taxon>
        <taxon>Pseudomonadati</taxon>
        <taxon>Spirochaetota</taxon>
        <taxon>Spirochaetia</taxon>
        <taxon>Brachyspirales</taxon>
        <taxon>Brachyspiraceae</taxon>
        <taxon>Brachyspira</taxon>
    </lineage>
</organism>
<evidence type="ECO:0000313" key="2">
    <source>
        <dbReference type="EMBL" id="TXJ31552.1"/>
    </source>
</evidence>
<dbReference type="EMBL" id="SAXX01000021">
    <property type="protein sequence ID" value="TXJ31552.1"/>
    <property type="molecule type" value="Genomic_DNA"/>
</dbReference>
<dbReference type="EMBL" id="SAYI01000014">
    <property type="protein sequence ID" value="TXJ56851.1"/>
    <property type="molecule type" value="Genomic_DNA"/>
</dbReference>
<comment type="caution">
    <text evidence="2">The sequence shown here is derived from an EMBL/GenBank/DDBJ whole genome shotgun (WGS) entry which is preliminary data.</text>
</comment>
<dbReference type="Proteomes" id="UP000324707">
    <property type="component" value="Unassembled WGS sequence"/>
</dbReference>
<keyword evidence="1" id="KW-0732">Signal</keyword>
<evidence type="ECO:0000313" key="5">
    <source>
        <dbReference type="Proteomes" id="UP000324707"/>
    </source>
</evidence>
<gene>
    <name evidence="2" type="ORF">EPJ69_07930</name>
    <name evidence="3" type="ORF">EPJ76_04525</name>
</gene>
<reference evidence="2" key="2">
    <citation type="submission" date="2019-01" db="EMBL/GenBank/DDBJ databases">
        <authorList>
            <person name="Thorell K."/>
        </authorList>
    </citation>
    <scope>NUCLEOTIDE SEQUENCE</scope>
    <source>
        <strain evidence="3">PC3053II</strain>
        <strain evidence="2">PC5538III-lc</strain>
    </source>
</reference>
<protein>
    <recommendedName>
        <fullName evidence="6">Lipocalin-like domain-containing protein</fullName>
    </recommendedName>
</protein>
<feature type="signal peptide" evidence="1">
    <location>
        <begin position="1"/>
        <end position="19"/>
    </location>
</feature>
<evidence type="ECO:0000313" key="4">
    <source>
        <dbReference type="Proteomes" id="UP000322327"/>
    </source>
</evidence>
<evidence type="ECO:0000313" key="3">
    <source>
        <dbReference type="EMBL" id="TXJ56851.1"/>
    </source>
</evidence>
<dbReference type="AlphaFoldDB" id="A0A5C8E4Y2"/>
<sequence>MTNLIKTILLILSITLSMAFISCQNNDKTGDDGSFKNSDLAGTWTSGVNSFTIDSSGKVNFTYQGYTYNENILSMDMEGYDVWTSSYNNTYNPNTNPTETSERKKANFHFSSSSSCDVTIEEQKYSGKYPNGEWQTQKTITVGNFTK</sequence>